<evidence type="ECO:0000313" key="2">
    <source>
        <dbReference type="Proteomes" id="UP000664169"/>
    </source>
</evidence>
<dbReference type="AlphaFoldDB" id="A0A8H3ISJ4"/>
<proteinExistence type="predicted"/>
<gene>
    <name evidence="1" type="ORF">GOMPHAMPRED_003663</name>
</gene>
<reference evidence="1" key="1">
    <citation type="submission" date="2021-03" db="EMBL/GenBank/DDBJ databases">
        <authorList>
            <person name="Tagirdzhanova G."/>
        </authorList>
    </citation>
    <scope>NUCLEOTIDE SEQUENCE</scope>
</reference>
<accession>A0A8H3ISJ4</accession>
<organism evidence="1 2">
    <name type="scientific">Gomphillus americanus</name>
    <dbReference type="NCBI Taxonomy" id="1940652"/>
    <lineage>
        <taxon>Eukaryota</taxon>
        <taxon>Fungi</taxon>
        <taxon>Dikarya</taxon>
        <taxon>Ascomycota</taxon>
        <taxon>Pezizomycotina</taxon>
        <taxon>Lecanoromycetes</taxon>
        <taxon>OSLEUM clade</taxon>
        <taxon>Ostropomycetidae</taxon>
        <taxon>Ostropales</taxon>
        <taxon>Graphidaceae</taxon>
        <taxon>Gomphilloideae</taxon>
        <taxon>Gomphillus</taxon>
    </lineage>
</organism>
<protein>
    <recommendedName>
        <fullName evidence="3">SnoaL-like domain-containing protein</fullName>
    </recommendedName>
</protein>
<evidence type="ECO:0000313" key="1">
    <source>
        <dbReference type="EMBL" id="CAF9924519.1"/>
    </source>
</evidence>
<dbReference type="Gene3D" id="3.10.450.50">
    <property type="match status" value="1"/>
</dbReference>
<dbReference type="EMBL" id="CAJPDQ010000021">
    <property type="protein sequence ID" value="CAF9924519.1"/>
    <property type="molecule type" value="Genomic_DNA"/>
</dbReference>
<evidence type="ECO:0008006" key="3">
    <source>
        <dbReference type="Google" id="ProtNLM"/>
    </source>
</evidence>
<dbReference type="SUPFAM" id="SSF54427">
    <property type="entry name" value="NTF2-like"/>
    <property type="match status" value="1"/>
</dbReference>
<sequence>MTSQAKDKVPLTKEYIKKAFSYLEEVDDLDKRNIFFTKYMIEDVTWEITGRGHRLVGTRHSIAEHNAASFARVRERITSAIKFVVRNIILDNESRTACIELFGYSEQLDGERYDNDYSWTTQWNDEGKICFVRSYYDTNLTERLLDKSF</sequence>
<dbReference type="Proteomes" id="UP000664169">
    <property type="component" value="Unassembled WGS sequence"/>
</dbReference>
<dbReference type="InterPro" id="IPR032710">
    <property type="entry name" value="NTF2-like_dom_sf"/>
</dbReference>
<comment type="caution">
    <text evidence="1">The sequence shown here is derived from an EMBL/GenBank/DDBJ whole genome shotgun (WGS) entry which is preliminary data.</text>
</comment>
<dbReference type="OrthoDB" id="10264449at2759"/>
<name>A0A8H3ISJ4_9LECA</name>
<keyword evidence="2" id="KW-1185">Reference proteome</keyword>